<evidence type="ECO:0000313" key="9">
    <source>
        <dbReference type="Proteomes" id="UP001275084"/>
    </source>
</evidence>
<evidence type="ECO:0000256" key="1">
    <source>
        <dbReference type="ARBA" id="ARBA00022722"/>
    </source>
</evidence>
<dbReference type="InterPro" id="IPR014883">
    <property type="entry name" value="VRR_NUC"/>
</dbReference>
<dbReference type="Proteomes" id="UP001275084">
    <property type="component" value="Unassembled WGS sequence"/>
</dbReference>
<feature type="region of interest" description="Disordered" evidence="6">
    <location>
        <begin position="317"/>
        <end position="342"/>
    </location>
</feature>
<dbReference type="InterPro" id="IPR049132">
    <property type="entry name" value="FAN1-like_euk"/>
</dbReference>
<comment type="subcellular location">
    <subcellularLocation>
        <location evidence="5">Nucleus</location>
    </subcellularLocation>
</comment>
<comment type="similarity">
    <text evidence="5">Belongs to the FAN1 family.</text>
</comment>
<dbReference type="GO" id="GO:0017108">
    <property type="term" value="F:5'-flap endonuclease activity"/>
    <property type="evidence" value="ECO:0007669"/>
    <property type="project" value="TreeGrafter"/>
</dbReference>
<dbReference type="Pfam" id="PF21315">
    <property type="entry name" value="FAN1_HTH"/>
    <property type="match status" value="1"/>
</dbReference>
<dbReference type="EMBL" id="JAUIQD010000001">
    <property type="protein sequence ID" value="KAK3363090.1"/>
    <property type="molecule type" value="Genomic_DNA"/>
</dbReference>
<feature type="compositionally biased region" description="Low complexity" evidence="6">
    <location>
        <begin position="11"/>
        <end position="21"/>
    </location>
</feature>
<protein>
    <recommendedName>
        <fullName evidence="5">Fanconi-associated nuclease</fullName>
        <ecNumber evidence="5">3.1.4.1</ecNumber>
    </recommendedName>
</protein>
<sequence>MDRFVKRPKPSGSRSPLASSSVNSSRKQDGPPAKKPRVDQVRDSEDDDDDSSRAEYDGDDGGMAVAHRQALKIDQNGDDSEFDEDDLSMPHRKTAIESSLPAVPTDKAAIKEYEVIRASQASQSSQPKQDTESGTAARLENRQWVRGKSSIYVDAFNLALDTVLEDEAHLFDKKERRVFEQWRNLGYEAQYLYVRLFLRKTASWHRVERLGYHSDISDVGLAIENLLESRGLPEDQSSDLESVREMQQWSLGDSFAFADDSESCIKTMDEAASLLSLDELKTLAKEAKVQGKNKADLLKSFCRTSARQSGLLSLGLRRSSTHGSTDSQDSQSRDASPEKPDLNRNAHFLTKIFVITGPLIRLSEPVFKLFERVHLVFYRSTEWTEKSLTTIILAKMARRNFPEYLVCRSSNIFSSRRDLLEFEHSMRQEFEVDKILEFNGPPGEEGFQRALAVFEVIAERWRELLREEQKREDNVYEFGEGGYLRRFNAAHAYTRIAHKAAHVFGRLHRHKEEHDLLTELLGQRLFHPARRGFWYQRKALLEERYMWELDPTPISSDSEIQKKHWQRIAATTCETALEDRDCHLIYHHDLQKRLLKLEKRLRIPRRLQHDFGHVKLRQPEEHTVQGIQLVRDDEAEVKGKAGRGPSTKTTWLDELGEPGEDGKPCHVSVEDMCLSHYRSEGWKGYHSEGGILRTLFAYLFYDVLFVYIPNVFQTAFQTCPLDLHTDAFFPARVSEVNHRLVEIANGGAERLLREVDARGRERRTCVVGLNWDFEVEDLAELVNRFGGEALAAVCKVMAQDYKSRGGGVPDLVLWRTPSPSTTTPDGDKDDGEKGSKGEVMFAEVKSANDRLSDTQRLWIHVLTGAGIRVALCNAVAKEVRTIS</sequence>
<dbReference type="GO" id="GO:0005634">
    <property type="term" value="C:nucleus"/>
    <property type="evidence" value="ECO:0007669"/>
    <property type="project" value="UniProtKB-SubCell"/>
</dbReference>
<dbReference type="GO" id="GO:0046872">
    <property type="term" value="F:metal ion binding"/>
    <property type="evidence" value="ECO:0007669"/>
    <property type="project" value="UniProtKB-KW"/>
</dbReference>
<comment type="cofactor">
    <cofactor evidence="5">
        <name>Mg(2+)</name>
        <dbReference type="ChEBI" id="CHEBI:18420"/>
    </cofactor>
    <cofactor evidence="5">
        <name>Mn(2+)</name>
        <dbReference type="ChEBI" id="CHEBI:29035"/>
    </cofactor>
</comment>
<organism evidence="8 9">
    <name type="scientific">Lasiosphaeria hispida</name>
    <dbReference type="NCBI Taxonomy" id="260671"/>
    <lineage>
        <taxon>Eukaryota</taxon>
        <taxon>Fungi</taxon>
        <taxon>Dikarya</taxon>
        <taxon>Ascomycota</taxon>
        <taxon>Pezizomycotina</taxon>
        <taxon>Sordariomycetes</taxon>
        <taxon>Sordariomycetidae</taxon>
        <taxon>Sordariales</taxon>
        <taxon>Lasiosphaeriaceae</taxon>
        <taxon>Lasiosphaeria</taxon>
    </lineage>
</organism>
<comment type="function">
    <text evidence="5">Nuclease required for the repair of DNA interstrand cross-links (ICL). Acts as a 5'-3' exonuclease that anchors at a cut end of DNA and cleaves DNA successively at every third nucleotide, allowing to excise an ICL from one strand through flanking incisions.</text>
</comment>
<keyword evidence="9" id="KW-1185">Reference proteome</keyword>
<dbReference type="InterPro" id="IPR033315">
    <property type="entry name" value="Fan1-like"/>
</dbReference>
<keyword evidence="5" id="KW-0234">DNA repair</keyword>
<dbReference type="Pfam" id="PF08774">
    <property type="entry name" value="VRR_NUC"/>
    <property type="match status" value="1"/>
</dbReference>
<dbReference type="Pfam" id="PF21170">
    <property type="entry name" value="FAN1_TPR"/>
    <property type="match status" value="1"/>
</dbReference>
<keyword evidence="1 5" id="KW-0540">Nuclease</keyword>
<feature type="region of interest" description="Disordered" evidence="6">
    <location>
        <begin position="1"/>
        <end position="86"/>
    </location>
</feature>
<name>A0AAJ0MJS9_9PEZI</name>
<evidence type="ECO:0000256" key="2">
    <source>
        <dbReference type="ARBA" id="ARBA00022723"/>
    </source>
</evidence>
<feature type="compositionally biased region" description="Acidic residues" evidence="6">
    <location>
        <begin position="76"/>
        <end position="86"/>
    </location>
</feature>
<evidence type="ECO:0000256" key="5">
    <source>
        <dbReference type="RuleBase" id="RU365033"/>
    </source>
</evidence>
<dbReference type="InterPro" id="IPR049125">
    <property type="entry name" value="FAN1-like_WH"/>
</dbReference>
<proteinExistence type="inferred from homology"/>
<gene>
    <name evidence="8" type="ORF">B0T25DRAFT_30079</name>
</gene>
<dbReference type="CDD" id="cd22326">
    <property type="entry name" value="FAN1-like"/>
    <property type="match status" value="1"/>
</dbReference>
<dbReference type="EC" id="3.1.4.1" evidence="5"/>
<comment type="catalytic activity">
    <reaction evidence="5">
        <text>Hydrolytically removes 5'-nucleotides successively from the 3'-hydroxy termini of 3'-hydroxy-terminated oligonucleotides.</text>
        <dbReference type="EC" id="3.1.4.1"/>
    </reaction>
</comment>
<accession>A0AAJ0MJS9</accession>
<dbReference type="PANTHER" id="PTHR15749">
    <property type="entry name" value="FANCONI-ASSOCIATED NUCLEASE 1"/>
    <property type="match status" value="1"/>
</dbReference>
<dbReference type="FunFam" id="3.40.1350.10:FF:000009">
    <property type="entry name" value="Fanconi-associated nuclease"/>
    <property type="match status" value="1"/>
</dbReference>
<dbReference type="InterPro" id="IPR049126">
    <property type="entry name" value="FAN1-like_TPR"/>
</dbReference>
<keyword evidence="4 5" id="KW-0460">Magnesium</keyword>
<dbReference type="PANTHER" id="PTHR15749:SF4">
    <property type="entry name" value="FANCONI-ASSOCIATED NUCLEASE 1"/>
    <property type="match status" value="1"/>
</dbReference>
<evidence type="ECO:0000256" key="3">
    <source>
        <dbReference type="ARBA" id="ARBA00022801"/>
    </source>
</evidence>
<keyword evidence="5" id="KW-0539">Nucleus</keyword>
<feature type="region of interest" description="Disordered" evidence="6">
    <location>
        <begin position="812"/>
        <end position="835"/>
    </location>
</feature>
<feature type="region of interest" description="Disordered" evidence="6">
    <location>
        <begin position="635"/>
        <end position="655"/>
    </location>
</feature>
<evidence type="ECO:0000259" key="7">
    <source>
        <dbReference type="SMART" id="SM00990"/>
    </source>
</evidence>
<evidence type="ECO:0000313" key="8">
    <source>
        <dbReference type="EMBL" id="KAK3363090.1"/>
    </source>
</evidence>
<dbReference type="GO" id="GO:0070336">
    <property type="term" value="F:flap-structured DNA binding"/>
    <property type="evidence" value="ECO:0007669"/>
    <property type="project" value="TreeGrafter"/>
</dbReference>
<feature type="compositionally biased region" description="Polar residues" evidence="6">
    <location>
        <begin position="321"/>
        <end position="330"/>
    </location>
</feature>
<dbReference type="AlphaFoldDB" id="A0AAJ0MJS9"/>
<dbReference type="GO" id="GO:0036297">
    <property type="term" value="P:interstrand cross-link repair"/>
    <property type="evidence" value="ECO:0007669"/>
    <property type="project" value="InterPro"/>
</dbReference>
<keyword evidence="2 5" id="KW-0479">Metal-binding</keyword>
<feature type="compositionally biased region" description="Basic and acidic residues" evidence="6">
    <location>
        <begin position="331"/>
        <end position="342"/>
    </location>
</feature>
<dbReference type="SMART" id="SM00990">
    <property type="entry name" value="VRR_NUC"/>
    <property type="match status" value="1"/>
</dbReference>
<dbReference type="GO" id="GO:0004528">
    <property type="term" value="F:phosphodiesterase I activity"/>
    <property type="evidence" value="ECO:0007669"/>
    <property type="project" value="UniProtKB-EC"/>
</dbReference>
<dbReference type="GO" id="GO:0008409">
    <property type="term" value="F:5'-3' exonuclease activity"/>
    <property type="evidence" value="ECO:0007669"/>
    <property type="project" value="TreeGrafter"/>
</dbReference>
<reference evidence="8" key="2">
    <citation type="submission" date="2023-06" db="EMBL/GenBank/DDBJ databases">
        <authorList>
            <consortium name="Lawrence Berkeley National Laboratory"/>
            <person name="Haridas S."/>
            <person name="Hensen N."/>
            <person name="Bonometti L."/>
            <person name="Westerberg I."/>
            <person name="Brannstrom I.O."/>
            <person name="Guillou S."/>
            <person name="Cros-Aarteil S."/>
            <person name="Calhoun S."/>
            <person name="Kuo A."/>
            <person name="Mondo S."/>
            <person name="Pangilinan J."/>
            <person name="Riley R."/>
            <person name="Labutti K."/>
            <person name="Andreopoulos B."/>
            <person name="Lipzen A."/>
            <person name="Chen C."/>
            <person name="Yanf M."/>
            <person name="Daum C."/>
            <person name="Ng V."/>
            <person name="Clum A."/>
            <person name="Steindorff A."/>
            <person name="Ohm R."/>
            <person name="Martin F."/>
            <person name="Silar P."/>
            <person name="Natvig D."/>
            <person name="Lalanne C."/>
            <person name="Gautier V."/>
            <person name="Ament-Velasquez S.L."/>
            <person name="Kruys A."/>
            <person name="Hutchinson M.I."/>
            <person name="Powell A.J."/>
            <person name="Barry K."/>
            <person name="Miller A.N."/>
            <person name="Grigoriev I.V."/>
            <person name="Debuchy R."/>
            <person name="Gladieux P."/>
            <person name="Thoren M.H."/>
            <person name="Johannesson H."/>
        </authorList>
    </citation>
    <scope>NUCLEOTIDE SEQUENCE</scope>
    <source>
        <strain evidence="8">CBS 955.72</strain>
    </source>
</reference>
<evidence type="ECO:0000256" key="4">
    <source>
        <dbReference type="ARBA" id="ARBA00022842"/>
    </source>
</evidence>
<feature type="domain" description="VRR-NUC" evidence="7">
    <location>
        <begin position="743"/>
        <end position="876"/>
    </location>
</feature>
<keyword evidence="5" id="KW-0464">Manganese</keyword>
<keyword evidence="5" id="KW-0227">DNA damage</keyword>
<feature type="region of interest" description="Disordered" evidence="6">
    <location>
        <begin position="118"/>
        <end position="137"/>
    </location>
</feature>
<reference evidence="8" key="1">
    <citation type="journal article" date="2023" name="Mol. Phylogenet. Evol.">
        <title>Genome-scale phylogeny and comparative genomics of the fungal order Sordariales.</title>
        <authorList>
            <person name="Hensen N."/>
            <person name="Bonometti L."/>
            <person name="Westerberg I."/>
            <person name="Brannstrom I.O."/>
            <person name="Guillou S."/>
            <person name="Cros-Aarteil S."/>
            <person name="Calhoun S."/>
            <person name="Haridas S."/>
            <person name="Kuo A."/>
            <person name="Mondo S."/>
            <person name="Pangilinan J."/>
            <person name="Riley R."/>
            <person name="LaButti K."/>
            <person name="Andreopoulos B."/>
            <person name="Lipzen A."/>
            <person name="Chen C."/>
            <person name="Yan M."/>
            <person name="Daum C."/>
            <person name="Ng V."/>
            <person name="Clum A."/>
            <person name="Steindorff A."/>
            <person name="Ohm R.A."/>
            <person name="Martin F."/>
            <person name="Silar P."/>
            <person name="Natvig D.O."/>
            <person name="Lalanne C."/>
            <person name="Gautier V."/>
            <person name="Ament-Velasquez S.L."/>
            <person name="Kruys A."/>
            <person name="Hutchinson M.I."/>
            <person name="Powell A.J."/>
            <person name="Barry K."/>
            <person name="Miller A.N."/>
            <person name="Grigoriev I.V."/>
            <person name="Debuchy R."/>
            <person name="Gladieux P."/>
            <person name="Hiltunen Thoren M."/>
            <person name="Johannesson H."/>
        </authorList>
    </citation>
    <scope>NUCLEOTIDE SEQUENCE</scope>
    <source>
        <strain evidence="8">CBS 955.72</strain>
    </source>
</reference>
<evidence type="ECO:0000256" key="6">
    <source>
        <dbReference type="SAM" id="MobiDB-lite"/>
    </source>
</evidence>
<comment type="caution">
    <text evidence="8">The sequence shown here is derived from an EMBL/GenBank/DDBJ whole genome shotgun (WGS) entry which is preliminary data.</text>
</comment>
<keyword evidence="3 5" id="KW-0378">Hydrolase</keyword>